<dbReference type="Pfam" id="PF02861">
    <property type="entry name" value="Clp_N"/>
    <property type="match status" value="1"/>
</dbReference>
<organism evidence="14 15">
    <name type="scientific">Tenggerimyces flavus</name>
    <dbReference type="NCBI Taxonomy" id="1708749"/>
    <lineage>
        <taxon>Bacteria</taxon>
        <taxon>Bacillati</taxon>
        <taxon>Actinomycetota</taxon>
        <taxon>Actinomycetes</taxon>
        <taxon>Propionibacteriales</taxon>
        <taxon>Nocardioidaceae</taxon>
        <taxon>Tenggerimyces</taxon>
    </lineage>
</organism>
<feature type="coiled-coil region" evidence="11">
    <location>
        <begin position="414"/>
        <end position="494"/>
    </location>
</feature>
<name>A0ABV7YG29_9ACTN</name>
<evidence type="ECO:0000256" key="3">
    <source>
        <dbReference type="ARBA" id="ARBA00022741"/>
    </source>
</evidence>
<feature type="domain" description="Clp R" evidence="13">
    <location>
        <begin position="3"/>
        <end position="147"/>
    </location>
</feature>
<dbReference type="Gene3D" id="1.10.1780.10">
    <property type="entry name" value="Clp, N-terminal domain"/>
    <property type="match status" value="1"/>
</dbReference>
<dbReference type="InterPro" id="IPR004176">
    <property type="entry name" value="Clp_R_N"/>
</dbReference>
<keyword evidence="2 9" id="KW-0677">Repeat</keyword>
<dbReference type="InterPro" id="IPR028299">
    <property type="entry name" value="ClpA/B_CS2"/>
</dbReference>
<gene>
    <name evidence="11 14" type="primary">clpB</name>
    <name evidence="14" type="ORF">ACFOUW_25950</name>
</gene>
<dbReference type="Proteomes" id="UP001595699">
    <property type="component" value="Unassembled WGS sequence"/>
</dbReference>
<evidence type="ECO:0000256" key="12">
    <source>
        <dbReference type="SAM" id="MobiDB-lite"/>
    </source>
</evidence>
<evidence type="ECO:0000256" key="9">
    <source>
        <dbReference type="PROSITE-ProRule" id="PRU01251"/>
    </source>
</evidence>
<dbReference type="PROSITE" id="PS51903">
    <property type="entry name" value="CLP_R"/>
    <property type="match status" value="1"/>
</dbReference>
<dbReference type="SUPFAM" id="SSF81923">
    <property type="entry name" value="Double Clp-N motif"/>
    <property type="match status" value="1"/>
</dbReference>
<dbReference type="SMART" id="SM00382">
    <property type="entry name" value="AAA"/>
    <property type="match status" value="2"/>
</dbReference>
<comment type="subcellular location">
    <subcellularLocation>
        <location evidence="11">Cytoplasm</location>
    </subcellularLocation>
</comment>
<dbReference type="InterPro" id="IPR001270">
    <property type="entry name" value="ClpA/B"/>
</dbReference>
<dbReference type="PROSITE" id="PS00871">
    <property type="entry name" value="CLPAB_2"/>
    <property type="match status" value="1"/>
</dbReference>
<dbReference type="Pfam" id="PF10431">
    <property type="entry name" value="ClpB_D2-small"/>
    <property type="match status" value="1"/>
</dbReference>
<evidence type="ECO:0000313" key="15">
    <source>
        <dbReference type="Proteomes" id="UP001595699"/>
    </source>
</evidence>
<keyword evidence="3 10" id="KW-0547">Nucleotide-binding</keyword>
<sequence>MDAQKLTTKSQEALSAAVREASTAGNPSVEPMHLLHTLLAVPESTAGGLLEAVGADRNAVAQSAVDGVKRLPAASGSSVQAPNLARPLFQVLSIAQDRATELGDEYVSTEHLLVGLATVGSPAKDILTKVGATPEALLAAFAKMRGSQRVTSPDPESTFKALEKYSVDLTDRAREGKLDPVIGRDTEIRRVIQVLSRRTKNNPVLIGEPGVGKTAVVEGLAQRIVAGDVPESLKGRRLVSLDLGAMVAGAKYRGEFEERLKAVLAEIKDSEGHVITFIDELHTVVGAGATGDGSMDAGNMLKPMLARGELRMIGATTLDEYRQRIEKDPALERRFAQVYVGEPTVEDTIAILRGLSERYEAHHKVQISDAALVAAATLSNRYITGRKLPDKAIDLVDESASRLRMEIDSSPIEIDQLRRQVDRMKMEELALSKEDDPASQERLARLRGELADREEQLRGLEARWEKEKSGLNRVGDAKQQLDDLRVQAERAQREGDLETASRILYAEIPQLEKELDDADSSSPSSEEALDEVPPMVRDEVGPDEIADVVSSWTGIPTGRLLEGETGKLLRMEDELGKRLIGQKRAVAAVSDAVRRARAGISDPDRPTGSFLFLGPTGTGKTELAKALAEFLFDDERAMVRIDMSEYSEKHSVARLVGAPPGYVGYEEGGQLTEAVRRRPYSVILLDEVEKAHPEIFDVLLQVLDDGRLTDGQGRTVDLRNVILILTSNLGSQYLADPAMPEDKKREMVMNVVRNSFKPEFLNRLDEVVLFDALGSEELTRIVDLQVALLARRLAERRIILDVTDGAKEWLALTGYDPVYGARPLKRLVQSAIGDELARKLLAGDVRDGNTVFVDVNEDKDSLEIRTESVPAIPA</sequence>
<dbReference type="InterPro" id="IPR018368">
    <property type="entry name" value="ClpA/B_CS1"/>
</dbReference>
<comment type="function">
    <text evidence="11">Part of a stress-induced multi-chaperone system, it is involved in the recovery of the cell from heat-induced damage, in cooperation with DnaK, DnaJ and GrpE.</text>
</comment>
<dbReference type="CDD" id="cd19499">
    <property type="entry name" value="RecA-like_ClpB_Hsp104-like"/>
    <property type="match status" value="1"/>
</dbReference>
<dbReference type="Pfam" id="PF07724">
    <property type="entry name" value="AAA_2"/>
    <property type="match status" value="1"/>
</dbReference>
<comment type="subunit">
    <text evidence="8">Homohexamer. The oligomerization is ATP-dependent.</text>
</comment>
<proteinExistence type="inferred from homology"/>
<dbReference type="SMART" id="SM01086">
    <property type="entry name" value="ClpB_D2-small"/>
    <property type="match status" value="1"/>
</dbReference>
<evidence type="ECO:0000256" key="7">
    <source>
        <dbReference type="ARBA" id="ARBA00023186"/>
    </source>
</evidence>
<dbReference type="InterPro" id="IPR041546">
    <property type="entry name" value="ClpA/ClpB_AAA_lid"/>
</dbReference>
<feature type="region of interest" description="Disordered" evidence="12">
    <location>
        <begin position="513"/>
        <end position="532"/>
    </location>
</feature>
<dbReference type="SUPFAM" id="SSF52540">
    <property type="entry name" value="P-loop containing nucleoside triphosphate hydrolases"/>
    <property type="match status" value="2"/>
</dbReference>
<accession>A0ABV7YG29</accession>
<dbReference type="InterPro" id="IPR017730">
    <property type="entry name" value="Chaperonin_ClpB"/>
</dbReference>
<dbReference type="InterPro" id="IPR019489">
    <property type="entry name" value="Clp_ATPase_C"/>
</dbReference>
<dbReference type="PROSITE" id="PS00870">
    <property type="entry name" value="CLPAB_1"/>
    <property type="match status" value="1"/>
</dbReference>
<evidence type="ECO:0000256" key="4">
    <source>
        <dbReference type="ARBA" id="ARBA00022840"/>
    </source>
</evidence>
<dbReference type="Pfam" id="PF00004">
    <property type="entry name" value="AAA"/>
    <property type="match status" value="1"/>
</dbReference>
<evidence type="ECO:0000259" key="13">
    <source>
        <dbReference type="PROSITE" id="PS51903"/>
    </source>
</evidence>
<dbReference type="Gene3D" id="1.10.8.60">
    <property type="match status" value="1"/>
</dbReference>
<dbReference type="InterPro" id="IPR003593">
    <property type="entry name" value="AAA+_ATPase"/>
</dbReference>
<protein>
    <recommendedName>
        <fullName evidence="11">Chaperone protein ClpB</fullName>
    </recommendedName>
</protein>
<dbReference type="NCBIfam" id="TIGR03346">
    <property type="entry name" value="chaperone_ClpB"/>
    <property type="match status" value="1"/>
</dbReference>
<dbReference type="PRINTS" id="PR00300">
    <property type="entry name" value="CLPPROTEASEA"/>
</dbReference>
<reference evidence="15" key="1">
    <citation type="journal article" date="2019" name="Int. J. Syst. Evol. Microbiol.">
        <title>The Global Catalogue of Microorganisms (GCM) 10K type strain sequencing project: providing services to taxonomists for standard genome sequencing and annotation.</title>
        <authorList>
            <consortium name="The Broad Institute Genomics Platform"/>
            <consortium name="The Broad Institute Genome Sequencing Center for Infectious Disease"/>
            <person name="Wu L."/>
            <person name="Ma J."/>
        </authorList>
    </citation>
    <scope>NUCLEOTIDE SEQUENCE [LARGE SCALE GENOMIC DNA]</scope>
    <source>
        <strain evidence="15">CGMCC 4.7241</strain>
    </source>
</reference>
<dbReference type="PANTHER" id="PTHR11638:SF18">
    <property type="entry name" value="HEAT SHOCK PROTEIN 104"/>
    <property type="match status" value="1"/>
</dbReference>
<dbReference type="InterPro" id="IPR027417">
    <property type="entry name" value="P-loop_NTPase"/>
</dbReference>
<keyword evidence="15" id="KW-1185">Reference proteome</keyword>
<comment type="subunit">
    <text evidence="11">Homohexamer; The oligomerization is ATP-dependent.</text>
</comment>
<comment type="caution">
    <text evidence="14">The sequence shown here is derived from an EMBL/GenBank/DDBJ whole genome shotgun (WGS) entry which is preliminary data.</text>
</comment>
<keyword evidence="6 11" id="KW-0175">Coiled coil</keyword>
<evidence type="ECO:0000313" key="14">
    <source>
        <dbReference type="EMBL" id="MFC3764306.1"/>
    </source>
</evidence>
<dbReference type="CDD" id="cd00009">
    <property type="entry name" value="AAA"/>
    <property type="match status" value="1"/>
</dbReference>
<keyword evidence="7 10" id="KW-0143">Chaperone</keyword>
<evidence type="ECO:0000256" key="5">
    <source>
        <dbReference type="ARBA" id="ARBA00023016"/>
    </source>
</evidence>
<keyword evidence="4 10" id="KW-0067">ATP-binding</keyword>
<dbReference type="RefSeq" id="WP_205115223.1">
    <property type="nucleotide sequence ID" value="NZ_JAFBCM010000001.1"/>
</dbReference>
<dbReference type="InterPro" id="IPR036628">
    <property type="entry name" value="Clp_N_dom_sf"/>
</dbReference>
<evidence type="ECO:0000256" key="1">
    <source>
        <dbReference type="ARBA" id="ARBA00008675"/>
    </source>
</evidence>
<evidence type="ECO:0000256" key="6">
    <source>
        <dbReference type="ARBA" id="ARBA00023054"/>
    </source>
</evidence>
<evidence type="ECO:0000256" key="11">
    <source>
        <dbReference type="RuleBase" id="RU362034"/>
    </source>
</evidence>
<comment type="similarity">
    <text evidence="1 10">Belongs to the ClpA/ClpB family.</text>
</comment>
<dbReference type="EMBL" id="JBHRZH010000023">
    <property type="protein sequence ID" value="MFC3764306.1"/>
    <property type="molecule type" value="Genomic_DNA"/>
</dbReference>
<dbReference type="PANTHER" id="PTHR11638">
    <property type="entry name" value="ATP-DEPENDENT CLP PROTEASE"/>
    <property type="match status" value="1"/>
</dbReference>
<evidence type="ECO:0000256" key="2">
    <source>
        <dbReference type="ARBA" id="ARBA00022737"/>
    </source>
</evidence>
<keyword evidence="11" id="KW-0963">Cytoplasm</keyword>
<keyword evidence="5 11" id="KW-0346">Stress response</keyword>
<evidence type="ECO:0000256" key="8">
    <source>
        <dbReference type="ARBA" id="ARBA00026057"/>
    </source>
</evidence>
<evidence type="ECO:0000256" key="10">
    <source>
        <dbReference type="RuleBase" id="RU004432"/>
    </source>
</evidence>
<dbReference type="InterPro" id="IPR003959">
    <property type="entry name" value="ATPase_AAA_core"/>
</dbReference>
<dbReference type="Gene3D" id="3.40.50.300">
    <property type="entry name" value="P-loop containing nucleotide triphosphate hydrolases"/>
    <property type="match status" value="3"/>
</dbReference>
<dbReference type="InterPro" id="IPR050130">
    <property type="entry name" value="ClpA_ClpB"/>
</dbReference>
<dbReference type="Pfam" id="PF17871">
    <property type="entry name" value="AAA_lid_9"/>
    <property type="match status" value="1"/>
</dbReference>